<comment type="caution">
    <text evidence="1">The sequence shown here is derived from an EMBL/GenBank/DDBJ whole genome shotgun (WGS) entry which is preliminary data.</text>
</comment>
<name>A0A0F3Q0E8_ANAPH</name>
<dbReference type="EMBL" id="LAOD01000016">
    <property type="protein sequence ID" value="KJV86095.1"/>
    <property type="molecule type" value="Genomic_DNA"/>
</dbReference>
<evidence type="ECO:0000313" key="1">
    <source>
        <dbReference type="EMBL" id="KJV86095.1"/>
    </source>
</evidence>
<reference evidence="1 2" key="1">
    <citation type="submission" date="2015-01" db="EMBL/GenBank/DDBJ databases">
        <title>Genome Sequencing of Rickettsiales.</title>
        <authorList>
            <person name="Daugherty S.C."/>
            <person name="Su Q."/>
            <person name="Abolude K."/>
            <person name="Beier-Sexton M."/>
            <person name="Carlyon J.A."/>
            <person name="Carter R."/>
            <person name="Day N.P."/>
            <person name="Dumler S.J."/>
            <person name="Dyachenko V."/>
            <person name="Godinez A."/>
            <person name="Kurtti T.J."/>
            <person name="Lichay M."/>
            <person name="Mullins K.E."/>
            <person name="Ott S."/>
            <person name="Pappas-Brown V."/>
            <person name="Paris D.H."/>
            <person name="Patel P."/>
            <person name="Richards A.L."/>
            <person name="Sadzewicz L."/>
            <person name="Sears K."/>
            <person name="Seidman D."/>
            <person name="Sengamalay N."/>
            <person name="Stenos J."/>
            <person name="Tallon L.J."/>
            <person name="Vincent G."/>
            <person name="Fraser C.M."/>
            <person name="Munderloh U."/>
            <person name="Dunning-Hotopp J.C."/>
        </authorList>
    </citation>
    <scope>NUCLEOTIDE SEQUENCE [LARGE SCALE GENOMIC DNA]</scope>
    <source>
        <strain evidence="1 2">CRT53-1</strain>
    </source>
</reference>
<evidence type="ECO:0000313" key="2">
    <source>
        <dbReference type="Proteomes" id="UP000033722"/>
    </source>
</evidence>
<proteinExistence type="predicted"/>
<dbReference type="Proteomes" id="UP000033722">
    <property type="component" value="Unassembled WGS sequence"/>
</dbReference>
<dbReference type="PATRIC" id="fig|1359157.3.peg.345"/>
<sequence length="37" mass="4063">MAIAVRYYRIETSSTKPIKCEMVGQGTGSHFLAFGIV</sequence>
<gene>
    <name evidence="1" type="ORF">APHCRT_0668</name>
</gene>
<dbReference type="AlphaFoldDB" id="A0A0F3Q0E8"/>
<accession>A0A0F3Q0E8</accession>
<organism evidence="1 2">
    <name type="scientific">Anaplasma phagocytophilum str. CRT53-1</name>
    <dbReference type="NCBI Taxonomy" id="1359157"/>
    <lineage>
        <taxon>Bacteria</taxon>
        <taxon>Pseudomonadati</taxon>
        <taxon>Pseudomonadota</taxon>
        <taxon>Alphaproteobacteria</taxon>
        <taxon>Rickettsiales</taxon>
        <taxon>Anaplasmataceae</taxon>
        <taxon>Anaplasma</taxon>
        <taxon>phagocytophilum group</taxon>
    </lineage>
</organism>
<protein>
    <submittedName>
        <fullName evidence="1">Uncharacterized protein</fullName>
    </submittedName>
</protein>